<organism evidence="1 2">
    <name type="scientific">Melastoma candidum</name>
    <dbReference type="NCBI Taxonomy" id="119954"/>
    <lineage>
        <taxon>Eukaryota</taxon>
        <taxon>Viridiplantae</taxon>
        <taxon>Streptophyta</taxon>
        <taxon>Embryophyta</taxon>
        <taxon>Tracheophyta</taxon>
        <taxon>Spermatophyta</taxon>
        <taxon>Magnoliopsida</taxon>
        <taxon>eudicotyledons</taxon>
        <taxon>Gunneridae</taxon>
        <taxon>Pentapetalae</taxon>
        <taxon>rosids</taxon>
        <taxon>malvids</taxon>
        <taxon>Myrtales</taxon>
        <taxon>Melastomataceae</taxon>
        <taxon>Melastomatoideae</taxon>
        <taxon>Melastomateae</taxon>
        <taxon>Melastoma</taxon>
    </lineage>
</organism>
<evidence type="ECO:0000313" key="2">
    <source>
        <dbReference type="Proteomes" id="UP001057402"/>
    </source>
</evidence>
<gene>
    <name evidence="1" type="ORF">MLD38_024818</name>
</gene>
<sequence length="100" mass="11638">MQLLSILCFSTPTPHGHRKSSSRATCRGLLSLIARLKRERQFLCRRRRLQPFEFSYDPLSYSLNFEDDRSTEESEALPFQLRDFSSRLTAAETDRSSSSF</sequence>
<protein>
    <submittedName>
        <fullName evidence="1">Uncharacterized protein</fullName>
    </submittedName>
</protein>
<dbReference type="EMBL" id="CM042886">
    <property type="protein sequence ID" value="KAI4339934.1"/>
    <property type="molecule type" value="Genomic_DNA"/>
</dbReference>
<reference evidence="2" key="1">
    <citation type="journal article" date="2023" name="Front. Plant Sci.">
        <title>Chromosomal-level genome assembly of Melastoma candidum provides insights into trichome evolution.</title>
        <authorList>
            <person name="Zhong Y."/>
            <person name="Wu W."/>
            <person name="Sun C."/>
            <person name="Zou P."/>
            <person name="Liu Y."/>
            <person name="Dai S."/>
            <person name="Zhou R."/>
        </authorList>
    </citation>
    <scope>NUCLEOTIDE SEQUENCE [LARGE SCALE GENOMIC DNA]</scope>
</reference>
<dbReference type="Proteomes" id="UP001057402">
    <property type="component" value="Chromosome 7"/>
</dbReference>
<proteinExistence type="predicted"/>
<evidence type="ECO:0000313" key="1">
    <source>
        <dbReference type="EMBL" id="KAI4339934.1"/>
    </source>
</evidence>
<comment type="caution">
    <text evidence="1">The sequence shown here is derived from an EMBL/GenBank/DDBJ whole genome shotgun (WGS) entry which is preliminary data.</text>
</comment>
<accession>A0ACB9NWI4</accession>
<name>A0ACB9NWI4_9MYRT</name>
<keyword evidence="2" id="KW-1185">Reference proteome</keyword>